<dbReference type="KEGG" id="pchm:VFPPC_13421"/>
<feature type="domain" description="Beta-glucuronidase C-terminal" evidence="2">
    <location>
        <begin position="408"/>
        <end position="525"/>
    </location>
</feature>
<dbReference type="InterPro" id="IPR017853">
    <property type="entry name" value="GH"/>
</dbReference>
<dbReference type="Gene3D" id="3.20.20.80">
    <property type="entry name" value="Glycosidases"/>
    <property type="match status" value="1"/>
</dbReference>
<sequence>MVNLQSLALLALPIGKACAATYHIKTNPNHESGPLESFVSFSIEFSSFVDYAGNLSHPNSFSYNLLKNLGNLMGSMPYVRVGGNTQDYALYNSSLQEAINGTYDPKKSNDYPTTIYIGDSFFESYNTWPGVKFSHGFNLAKGAVSAEGWETLVRTAPLACKALSHNNLDVWEYGNEPNNFPTSAQGPTRPKTWSAKDYTNEWLNGTREITKQIEDHCPKLRGSAFMAPSYDDRVSNLNASQVWGYGLDKRRNIKWYSVHNYIDGATSPGVTLQGTLMNHSRTIRDVDEQVAEYKRIMATKKGYAPLIFGETNSLYFQGKPGLSNSFGAALWGVDFNLYSASAGFKRVHMHQGTDYRYQAFQPVDTNKTSKGTKAPYYGNIGVAAALGDLTRSSVSVSSIPTSSDQETAYAIYEKGQLKRLMAINMHGYNTTKDGAGTDPLPNPPRRVSREFSFVAQSLKGVSVRVQRLMANGSDAITGVTFDGWSYNWELDNGKPVRLHNVTVGEVVRAKDGVVTVKVPDSSAALLHLE</sequence>
<evidence type="ECO:0000313" key="4">
    <source>
        <dbReference type="Proteomes" id="UP000078397"/>
    </source>
</evidence>
<keyword evidence="3" id="KW-0378">Hydrolase</keyword>
<evidence type="ECO:0000256" key="1">
    <source>
        <dbReference type="SAM" id="SignalP"/>
    </source>
</evidence>
<feature type="chain" id="PRO_5008102184" evidence="1">
    <location>
        <begin position="20"/>
        <end position="529"/>
    </location>
</feature>
<feature type="signal peptide" evidence="1">
    <location>
        <begin position="1"/>
        <end position="19"/>
    </location>
</feature>
<dbReference type="GeneID" id="28855192"/>
<dbReference type="AlphaFoldDB" id="A0A179FZI8"/>
<evidence type="ECO:0000259" key="2">
    <source>
        <dbReference type="Pfam" id="PF16862"/>
    </source>
</evidence>
<proteinExistence type="predicted"/>
<organism evidence="3 4">
    <name type="scientific">Pochonia chlamydosporia 170</name>
    <dbReference type="NCBI Taxonomy" id="1380566"/>
    <lineage>
        <taxon>Eukaryota</taxon>
        <taxon>Fungi</taxon>
        <taxon>Dikarya</taxon>
        <taxon>Ascomycota</taxon>
        <taxon>Pezizomycotina</taxon>
        <taxon>Sordariomycetes</taxon>
        <taxon>Hypocreomycetidae</taxon>
        <taxon>Hypocreales</taxon>
        <taxon>Clavicipitaceae</taxon>
        <taxon>Pochonia</taxon>
    </lineage>
</organism>
<dbReference type="GO" id="GO:0016787">
    <property type="term" value="F:hydrolase activity"/>
    <property type="evidence" value="ECO:0007669"/>
    <property type="project" value="UniProtKB-KW"/>
</dbReference>
<dbReference type="OrthoDB" id="2796951at2759"/>
<dbReference type="SUPFAM" id="SSF51445">
    <property type="entry name" value="(Trans)glycosidases"/>
    <property type="match status" value="1"/>
</dbReference>
<evidence type="ECO:0000313" key="3">
    <source>
        <dbReference type="EMBL" id="OAQ70797.1"/>
    </source>
</evidence>
<dbReference type="InterPro" id="IPR052974">
    <property type="entry name" value="GH79_Enzymes"/>
</dbReference>
<gene>
    <name evidence="3" type="ORF">VFPPC_13421</name>
</gene>
<dbReference type="RefSeq" id="XP_018147334.1">
    <property type="nucleotide sequence ID" value="XM_018291198.1"/>
</dbReference>
<dbReference type="PANTHER" id="PTHR36183:SF2">
    <property type="entry name" value="BETA-GLUCURONIDASE C-TERMINAL DOMAIN-CONTAINING PROTEIN"/>
    <property type="match status" value="1"/>
</dbReference>
<dbReference type="PANTHER" id="PTHR36183">
    <property type="entry name" value="BETA-GLUCURONIDASE"/>
    <property type="match status" value="1"/>
</dbReference>
<protein>
    <submittedName>
        <fullName evidence="3">Glycoside hydrolase family 79 protein</fullName>
    </submittedName>
</protein>
<dbReference type="EMBL" id="LSBJ02000002">
    <property type="protein sequence ID" value="OAQ70797.1"/>
    <property type="molecule type" value="Genomic_DNA"/>
</dbReference>
<accession>A0A179FZI8</accession>
<keyword evidence="1" id="KW-0732">Signal</keyword>
<dbReference type="Pfam" id="PF16862">
    <property type="entry name" value="Glyco_hydro_79C"/>
    <property type="match status" value="1"/>
</dbReference>
<keyword evidence="4" id="KW-1185">Reference proteome</keyword>
<dbReference type="InterPro" id="IPR013780">
    <property type="entry name" value="Glyco_hydro_b"/>
</dbReference>
<name>A0A179FZI8_METCM</name>
<comment type="caution">
    <text evidence="3">The sequence shown here is derived from an EMBL/GenBank/DDBJ whole genome shotgun (WGS) entry which is preliminary data.</text>
</comment>
<reference evidence="3 4" key="1">
    <citation type="journal article" date="2016" name="PLoS Pathog.">
        <title>Biosynthesis of antibiotic leucinostatins in bio-control fungus Purpureocillium lilacinum and their inhibition on phytophthora revealed by genome mining.</title>
        <authorList>
            <person name="Wang G."/>
            <person name="Liu Z."/>
            <person name="Lin R."/>
            <person name="Li E."/>
            <person name="Mao Z."/>
            <person name="Ling J."/>
            <person name="Yang Y."/>
            <person name="Yin W.B."/>
            <person name="Xie B."/>
        </authorList>
    </citation>
    <scope>NUCLEOTIDE SEQUENCE [LARGE SCALE GENOMIC DNA]</scope>
    <source>
        <strain evidence="3">170</strain>
    </source>
</reference>
<dbReference type="Proteomes" id="UP000078397">
    <property type="component" value="Unassembled WGS sequence"/>
</dbReference>
<dbReference type="InterPro" id="IPR031728">
    <property type="entry name" value="GlcAase_C"/>
</dbReference>
<dbReference type="Gene3D" id="2.60.40.1180">
    <property type="entry name" value="Golgi alpha-mannosidase II"/>
    <property type="match status" value="1"/>
</dbReference>